<comment type="caution">
    <text evidence="6">The sequence shown here is derived from an EMBL/GenBank/DDBJ whole genome shotgun (WGS) entry which is preliminary data.</text>
</comment>
<dbReference type="InterPro" id="IPR000847">
    <property type="entry name" value="LysR_HTH_N"/>
</dbReference>
<evidence type="ECO:0000256" key="2">
    <source>
        <dbReference type="ARBA" id="ARBA00023015"/>
    </source>
</evidence>
<accession>A0ABT6BCM0</accession>
<keyword evidence="2" id="KW-0805">Transcription regulation</keyword>
<dbReference type="PANTHER" id="PTHR30346:SF17">
    <property type="entry name" value="LYSR FAMILY TRANSCRIPTIONAL REGULATOR"/>
    <property type="match status" value="1"/>
</dbReference>
<evidence type="ECO:0000259" key="5">
    <source>
        <dbReference type="PROSITE" id="PS50931"/>
    </source>
</evidence>
<dbReference type="EMBL" id="JARJJS010000003">
    <property type="protein sequence ID" value="MDF4025780.1"/>
    <property type="molecule type" value="Genomic_DNA"/>
</dbReference>
<evidence type="ECO:0000256" key="4">
    <source>
        <dbReference type="ARBA" id="ARBA00023163"/>
    </source>
</evidence>
<name>A0ABT6BCM0_9GAMM</name>
<sequence>MFDLRQLRYFVEVAETLSFTQAAQRLHISQPPLSQQILALEGDLGVRLLDRNRRRVALTEPGRIFLAEAKAILARAESARTIVAEAAAGFTGQLKLAYAASVSFHPALPETLLRFSHAATGVSLHLGEMPTKAQYDAILSGQIDLGLLRAQPEGIANARQLKVEVIDHEPLVVALPARHRLAGRDRVRMEDLAKERFVAPPRSQAATLIDRLTLLAEKAHFRPNVRQEAQQIPSLLPLVAAGLGLALVPASLRAVHLQGVTFVSLDDPEAYLLLAVASRVDNTSPVLESFLRTVREARTSLGLAC</sequence>
<evidence type="ECO:0000256" key="1">
    <source>
        <dbReference type="ARBA" id="ARBA00009437"/>
    </source>
</evidence>
<dbReference type="PRINTS" id="PR00039">
    <property type="entry name" value="HTHLYSR"/>
</dbReference>
<dbReference type="CDD" id="cd08414">
    <property type="entry name" value="PBP2_LTTR_aromatics_like"/>
    <property type="match status" value="1"/>
</dbReference>
<dbReference type="SUPFAM" id="SSF46785">
    <property type="entry name" value="Winged helix' DNA-binding domain"/>
    <property type="match status" value="1"/>
</dbReference>
<dbReference type="PROSITE" id="PS50931">
    <property type="entry name" value="HTH_LYSR"/>
    <property type="match status" value="1"/>
</dbReference>
<gene>
    <name evidence="6" type="ORF">P3W24_12460</name>
</gene>
<evidence type="ECO:0000313" key="6">
    <source>
        <dbReference type="EMBL" id="MDF4025780.1"/>
    </source>
</evidence>
<comment type="similarity">
    <text evidence="1">Belongs to the LysR transcriptional regulatory family.</text>
</comment>
<keyword evidence="4" id="KW-0804">Transcription</keyword>
<dbReference type="Proteomes" id="UP001528850">
    <property type="component" value="Unassembled WGS sequence"/>
</dbReference>
<keyword evidence="3" id="KW-0238">DNA-binding</keyword>
<keyword evidence="7" id="KW-1185">Reference proteome</keyword>
<protein>
    <submittedName>
        <fullName evidence="6">LysR substrate-binding domain-containing protein</fullName>
    </submittedName>
</protein>
<dbReference type="InterPro" id="IPR036390">
    <property type="entry name" value="WH_DNA-bd_sf"/>
</dbReference>
<feature type="domain" description="HTH lysR-type" evidence="5">
    <location>
        <begin position="2"/>
        <end position="59"/>
    </location>
</feature>
<dbReference type="Pfam" id="PF03466">
    <property type="entry name" value="LysR_substrate"/>
    <property type="match status" value="1"/>
</dbReference>
<dbReference type="Pfam" id="PF00126">
    <property type="entry name" value="HTH_1"/>
    <property type="match status" value="1"/>
</dbReference>
<dbReference type="SUPFAM" id="SSF53850">
    <property type="entry name" value="Periplasmic binding protein-like II"/>
    <property type="match status" value="1"/>
</dbReference>
<reference evidence="6 7" key="1">
    <citation type="journal article" date="2024" name="Curr. Microbiol.">
        <title>Luteibacter sahnii sp. nov., A Novel Yellow-Colored Xanthomonadin Pigment Producing Probiotic Bacterium from Healthy Rice Seed Microbiome.</title>
        <authorList>
            <person name="Jaiswal G."/>
            <person name="Rana R."/>
            <person name="Nayak P.K."/>
            <person name="Chouhan R."/>
            <person name="Gandhi S.G."/>
            <person name="Patel H.K."/>
            <person name="Patil P.B."/>
        </authorList>
    </citation>
    <scope>NUCLEOTIDE SEQUENCE [LARGE SCALE GENOMIC DNA]</scope>
    <source>
        <strain evidence="6 7">PPL201</strain>
    </source>
</reference>
<proteinExistence type="inferred from homology"/>
<evidence type="ECO:0000256" key="3">
    <source>
        <dbReference type="ARBA" id="ARBA00023125"/>
    </source>
</evidence>
<dbReference type="Gene3D" id="3.40.190.10">
    <property type="entry name" value="Periplasmic binding protein-like II"/>
    <property type="match status" value="2"/>
</dbReference>
<evidence type="ECO:0000313" key="7">
    <source>
        <dbReference type="Proteomes" id="UP001528850"/>
    </source>
</evidence>
<dbReference type="InterPro" id="IPR036388">
    <property type="entry name" value="WH-like_DNA-bd_sf"/>
</dbReference>
<dbReference type="PANTHER" id="PTHR30346">
    <property type="entry name" value="TRANSCRIPTIONAL DUAL REGULATOR HCAR-RELATED"/>
    <property type="match status" value="1"/>
</dbReference>
<dbReference type="InterPro" id="IPR005119">
    <property type="entry name" value="LysR_subst-bd"/>
</dbReference>
<dbReference type="Gene3D" id="1.10.10.10">
    <property type="entry name" value="Winged helix-like DNA-binding domain superfamily/Winged helix DNA-binding domain"/>
    <property type="match status" value="1"/>
</dbReference>
<organism evidence="6 7">
    <name type="scientific">Luteibacter sahnii</name>
    <dbReference type="NCBI Taxonomy" id="3021977"/>
    <lineage>
        <taxon>Bacteria</taxon>
        <taxon>Pseudomonadati</taxon>
        <taxon>Pseudomonadota</taxon>
        <taxon>Gammaproteobacteria</taxon>
        <taxon>Lysobacterales</taxon>
        <taxon>Rhodanobacteraceae</taxon>
        <taxon>Luteibacter</taxon>
    </lineage>
</organism>